<protein>
    <submittedName>
        <fullName evidence="2">Nucleoside-diphosphate-sugar epimerase</fullName>
    </submittedName>
</protein>
<dbReference type="Proteomes" id="UP000199181">
    <property type="component" value="Unassembled WGS sequence"/>
</dbReference>
<organism evidence="2 3">
    <name type="scientific">Stigmatella erecta</name>
    <dbReference type="NCBI Taxonomy" id="83460"/>
    <lineage>
        <taxon>Bacteria</taxon>
        <taxon>Pseudomonadati</taxon>
        <taxon>Myxococcota</taxon>
        <taxon>Myxococcia</taxon>
        <taxon>Myxococcales</taxon>
        <taxon>Cystobacterineae</taxon>
        <taxon>Archangiaceae</taxon>
        <taxon>Stigmatella</taxon>
    </lineage>
</organism>
<dbReference type="Gene3D" id="3.40.50.720">
    <property type="entry name" value="NAD(P)-binding Rossmann-like Domain"/>
    <property type="match status" value="1"/>
</dbReference>
<dbReference type="PANTHER" id="PTHR48079">
    <property type="entry name" value="PROTEIN YEEZ"/>
    <property type="match status" value="1"/>
</dbReference>
<sequence>MRIAVIGAAGFVGGALARHFAASGYEVSGLVRSAEAATRLQAEGIEPIAGDLASEHALQTIVETVGRSDAVVFAPQLAPEAEYRAVSSLLGALVGTGKTFLFTSGTGVMLQRTAGAWSQDSFAEDDVFEHEELAAHRIETERLVRAAPSRGVRGIVLRPPLIWGPGDHGHVAMVYRSVGLTGAACYVGEGLASYSHVHIDDVCRLYGLALTQGGAGALYHAVGGEIPNRWIAEAVARDMRCETRSLSVEEASRVWGPFGALILSSSSRSRSPRSRAELGWTAERTDMLTMIGEPRLRALAARGTP</sequence>
<reference evidence="3" key="1">
    <citation type="submission" date="2016-10" db="EMBL/GenBank/DDBJ databases">
        <authorList>
            <person name="Varghese N."/>
            <person name="Submissions S."/>
        </authorList>
    </citation>
    <scope>NUCLEOTIDE SEQUENCE [LARGE SCALE GENOMIC DNA]</scope>
    <source>
        <strain evidence="3">DSM 16858</strain>
    </source>
</reference>
<dbReference type="GO" id="GO:0004029">
    <property type="term" value="F:aldehyde dehydrogenase (NAD+) activity"/>
    <property type="evidence" value="ECO:0007669"/>
    <property type="project" value="TreeGrafter"/>
</dbReference>
<gene>
    <name evidence="2" type="ORF">SAMN05443639_1203</name>
</gene>
<proteinExistence type="predicted"/>
<dbReference type="InterPro" id="IPR036291">
    <property type="entry name" value="NAD(P)-bd_dom_sf"/>
</dbReference>
<dbReference type="InterPro" id="IPR001509">
    <property type="entry name" value="Epimerase_deHydtase"/>
</dbReference>
<feature type="domain" description="NAD-dependent epimerase/dehydratase" evidence="1">
    <location>
        <begin position="3"/>
        <end position="215"/>
    </location>
</feature>
<dbReference type="Pfam" id="PF01370">
    <property type="entry name" value="Epimerase"/>
    <property type="match status" value="1"/>
</dbReference>
<dbReference type="InterPro" id="IPR051783">
    <property type="entry name" value="NAD(P)-dependent_oxidoreduct"/>
</dbReference>
<evidence type="ECO:0000313" key="3">
    <source>
        <dbReference type="Proteomes" id="UP000199181"/>
    </source>
</evidence>
<evidence type="ECO:0000313" key="2">
    <source>
        <dbReference type="EMBL" id="SEU35130.1"/>
    </source>
</evidence>
<accession>A0A1I0L7F0</accession>
<dbReference type="GO" id="GO:0005737">
    <property type="term" value="C:cytoplasm"/>
    <property type="evidence" value="ECO:0007669"/>
    <property type="project" value="TreeGrafter"/>
</dbReference>
<dbReference type="PANTHER" id="PTHR48079:SF6">
    <property type="entry name" value="NAD(P)-BINDING DOMAIN-CONTAINING PROTEIN-RELATED"/>
    <property type="match status" value="1"/>
</dbReference>
<name>A0A1I0L7F0_9BACT</name>
<dbReference type="RefSeq" id="WP_093525272.1">
    <property type="nucleotide sequence ID" value="NZ_FOIJ01000020.1"/>
</dbReference>
<evidence type="ECO:0000259" key="1">
    <source>
        <dbReference type="Pfam" id="PF01370"/>
    </source>
</evidence>
<keyword evidence="3" id="KW-1185">Reference proteome</keyword>
<dbReference type="EMBL" id="FOIJ01000020">
    <property type="protein sequence ID" value="SEU35130.1"/>
    <property type="molecule type" value="Genomic_DNA"/>
</dbReference>
<dbReference type="SUPFAM" id="SSF51735">
    <property type="entry name" value="NAD(P)-binding Rossmann-fold domains"/>
    <property type="match status" value="1"/>
</dbReference>
<dbReference type="AlphaFoldDB" id="A0A1I0L7F0"/>